<gene>
    <name evidence="3" type="ORF">MKW98_025567</name>
</gene>
<comment type="caution">
    <text evidence="3">The sequence shown here is derived from an EMBL/GenBank/DDBJ whole genome shotgun (WGS) entry which is preliminary data.</text>
</comment>
<evidence type="ECO:0000259" key="2">
    <source>
        <dbReference type="Pfam" id="PF14695"/>
    </source>
</evidence>
<keyword evidence="4" id="KW-1185">Reference proteome</keyword>
<organism evidence="3 4">
    <name type="scientific">Papaver atlanticum</name>
    <dbReference type="NCBI Taxonomy" id="357466"/>
    <lineage>
        <taxon>Eukaryota</taxon>
        <taxon>Viridiplantae</taxon>
        <taxon>Streptophyta</taxon>
        <taxon>Embryophyta</taxon>
        <taxon>Tracheophyta</taxon>
        <taxon>Spermatophyta</taxon>
        <taxon>Magnoliopsida</taxon>
        <taxon>Ranunculales</taxon>
        <taxon>Papaveraceae</taxon>
        <taxon>Papaveroideae</taxon>
        <taxon>Papaver</taxon>
    </lineage>
</organism>
<dbReference type="InterPro" id="IPR024875">
    <property type="entry name" value="Protein_Lines"/>
</dbReference>
<dbReference type="PANTHER" id="PTHR16057">
    <property type="entry name" value="WINS1, 2 PROTEIN"/>
    <property type="match status" value="1"/>
</dbReference>
<dbReference type="Proteomes" id="UP001202328">
    <property type="component" value="Unassembled WGS sequence"/>
</dbReference>
<dbReference type="SUPFAM" id="SSF48371">
    <property type="entry name" value="ARM repeat"/>
    <property type="match status" value="1"/>
</dbReference>
<proteinExistence type="predicted"/>
<dbReference type="Pfam" id="PF14694">
    <property type="entry name" value="LINES_N"/>
    <property type="match status" value="1"/>
</dbReference>
<dbReference type="InterPro" id="IPR029415">
    <property type="entry name" value="Lines_C"/>
</dbReference>
<dbReference type="PANTHER" id="PTHR16057:SF1">
    <property type="entry name" value="PROTEIN LINES HOMOLOG 1"/>
    <property type="match status" value="1"/>
</dbReference>
<dbReference type="AlphaFoldDB" id="A0AAD4SBR6"/>
<reference evidence="3" key="1">
    <citation type="submission" date="2022-04" db="EMBL/GenBank/DDBJ databases">
        <title>A functionally conserved STORR gene fusion in Papaver species that diverged 16.8 million years ago.</title>
        <authorList>
            <person name="Catania T."/>
        </authorList>
    </citation>
    <scope>NUCLEOTIDE SEQUENCE</scope>
    <source>
        <strain evidence="3">S-188037</strain>
    </source>
</reference>
<sequence length="682" mass="77726">MGCNSDCAQLCRLISDSLPPHTVTVTKEKEKNLMIILSQVSKEIDSWDNLHSCNPNGEDHGHNCLANIVSVLVKLLTVESQFVRQSASNLLVLISDLLTTSVEKWGRFLQYLCVCLKQGISSINSNRLLAPTVENNELDGYTFTLSLSGQGGAFRNENWLPVACVIQVLRSILKCLNQDDDDELMEIYVHAVSCCLMDISWDFLNDFKISEAQMKSTSNAVGHGKFRSQKSRFLFLGALLQLLCSLSQQSSFVEDGGGSLDKHRFLNSIAILVPTLLDSYYCKEGDYNYMFGSQYLRHKILMLMVRLSSLIQWECSTLIMWLQLLREYCGDLLHQAISGHHIGQSDSLEGSPFQADVVCGKVHKIRIPHLQRQAIFLFLRCSFNLISLSKETDVKCSCPTSNSCLTHEVQSAQKCCNQKKGWSALSEWLQRHVSMETVIDGGIYLNMCRTFALSFLQLFTDEDDFLFEVLLQLWSIPFPDKRVAHIGEGKASVEIEEEILFHLSNMLNPVQLFHLFLSELRYDHQVLLDYLISKDTGINCVKYLLRCLRTVSNSWHAFVEYPFHCVETSQSTTKKRKVHKDDAYSCGKIETPSLSIEARKDIGVMDEQCRRNQNFVNRDDNLMRGTVYNDAKECLLSLERSIRSLHEKNLFPYNPAPLLRSFKRFQELCHQEEESNHINIGA</sequence>
<dbReference type="InterPro" id="IPR032794">
    <property type="entry name" value="LINES_N"/>
</dbReference>
<dbReference type="EMBL" id="JAJJMB010011896">
    <property type="protein sequence ID" value="KAI3895776.1"/>
    <property type="molecule type" value="Genomic_DNA"/>
</dbReference>
<evidence type="ECO:0008006" key="5">
    <source>
        <dbReference type="Google" id="ProtNLM"/>
    </source>
</evidence>
<evidence type="ECO:0000313" key="3">
    <source>
        <dbReference type="EMBL" id="KAI3895776.1"/>
    </source>
</evidence>
<evidence type="ECO:0000259" key="1">
    <source>
        <dbReference type="Pfam" id="PF14694"/>
    </source>
</evidence>
<name>A0AAD4SBR6_9MAGN</name>
<evidence type="ECO:0000313" key="4">
    <source>
        <dbReference type="Proteomes" id="UP001202328"/>
    </source>
</evidence>
<accession>A0AAD4SBR6</accession>
<protein>
    <recommendedName>
        <fullName evidence="5">Protein Lines C-terminal domain-containing protein</fullName>
    </recommendedName>
</protein>
<dbReference type="Pfam" id="PF14695">
    <property type="entry name" value="LINES_C"/>
    <property type="match status" value="1"/>
</dbReference>
<feature type="domain" description="Protein Lines C-terminal" evidence="2">
    <location>
        <begin position="631"/>
        <end position="666"/>
    </location>
</feature>
<dbReference type="InterPro" id="IPR016024">
    <property type="entry name" value="ARM-type_fold"/>
</dbReference>
<feature type="domain" description="Protein Lines N-terminal" evidence="1">
    <location>
        <begin position="455"/>
        <end position="560"/>
    </location>
</feature>